<dbReference type="Proteomes" id="UP000014540">
    <property type="component" value="Unassembled WGS sequence"/>
</dbReference>
<gene>
    <name evidence="2" type="ORF">LEP1GSC058_3976</name>
</gene>
<keyword evidence="3" id="KW-1185">Reference proteome</keyword>
<evidence type="ECO:0000313" key="3">
    <source>
        <dbReference type="Proteomes" id="UP000014540"/>
    </source>
</evidence>
<proteinExistence type="inferred from homology"/>
<dbReference type="InterPro" id="IPR051910">
    <property type="entry name" value="ComF/GntX_DNA_util-trans"/>
</dbReference>
<dbReference type="GO" id="GO:0016740">
    <property type="term" value="F:transferase activity"/>
    <property type="evidence" value="ECO:0007669"/>
    <property type="project" value="UniProtKB-KW"/>
</dbReference>
<dbReference type="STRING" id="1193011.LEP1GSC058_3976"/>
<dbReference type="Gene3D" id="3.40.50.2020">
    <property type="match status" value="1"/>
</dbReference>
<dbReference type="PANTHER" id="PTHR47505:SF1">
    <property type="entry name" value="DNA UTILIZATION PROTEIN YHGH"/>
    <property type="match status" value="1"/>
</dbReference>
<accession>S3USK6</accession>
<dbReference type="InterPro" id="IPR029057">
    <property type="entry name" value="PRTase-like"/>
</dbReference>
<dbReference type="CDD" id="cd06223">
    <property type="entry name" value="PRTases_typeI"/>
    <property type="match status" value="1"/>
</dbReference>
<sequence length="240" mass="27522">MIKKAAYEALNYFYPILCGICGREDFFSRRSGLCKECATIAKGTSKYPKCPVCSWKTKAGECDYCLSRNVFFTRAVFLQERTDLFAEALNKIKRQSAYPLSLFLSLGAKRVLRNWKDIGLQAYLLLPSASPSWFGTVSTRPFSPMRELLLRTEEILNLPCIRPLEKISKTRQAGKSYADRFFHARNSWTIRDEWRGKCPKKVLVLDDVFTTGASVNEASRILKENGSEEIHILTYLRTME</sequence>
<comment type="caution">
    <text evidence="2">The sequence shown here is derived from an EMBL/GenBank/DDBJ whole genome shotgun (WGS) entry which is preliminary data.</text>
</comment>
<dbReference type="RefSeq" id="WP_016549870.1">
    <property type="nucleotide sequence ID" value="NZ_AKWZ02000010.1"/>
</dbReference>
<dbReference type="EMBL" id="AKWZ02000010">
    <property type="protein sequence ID" value="EPG73386.1"/>
    <property type="molecule type" value="Genomic_DNA"/>
</dbReference>
<reference evidence="2" key="1">
    <citation type="submission" date="2013-04" db="EMBL/GenBank/DDBJ databases">
        <authorList>
            <person name="Harkins D.M."/>
            <person name="Durkin A.S."/>
            <person name="Selengut J.D."/>
            <person name="Sanka R."/>
            <person name="DePew J."/>
            <person name="Purushe J."/>
            <person name="Ahmed A."/>
            <person name="van der Linden H."/>
            <person name="Goris M.G.A."/>
            <person name="Hartskeerl R.A."/>
            <person name="Vinetz J.M."/>
            <person name="Sutton G.G."/>
            <person name="Nelson W.C."/>
            <person name="Fouts D.E."/>
        </authorList>
    </citation>
    <scope>NUCLEOTIDE SEQUENCE [LARGE SCALE GENOMIC DNA]</scope>
    <source>
        <strain evidence="2">BUT 6</strain>
    </source>
</reference>
<organism evidence="2 3">
    <name type="scientific">Leptospira fainei serovar Hurstbridge str. BUT 6</name>
    <dbReference type="NCBI Taxonomy" id="1193011"/>
    <lineage>
        <taxon>Bacteria</taxon>
        <taxon>Pseudomonadati</taxon>
        <taxon>Spirochaetota</taxon>
        <taxon>Spirochaetia</taxon>
        <taxon>Leptospirales</taxon>
        <taxon>Leptospiraceae</taxon>
        <taxon>Leptospira</taxon>
    </lineage>
</organism>
<evidence type="ECO:0000256" key="1">
    <source>
        <dbReference type="ARBA" id="ARBA00008007"/>
    </source>
</evidence>
<name>S3USK6_9LEPT</name>
<protein>
    <submittedName>
        <fullName evidence="2">Phosphoribosyl transferase domain protein</fullName>
    </submittedName>
</protein>
<comment type="similarity">
    <text evidence="1">Belongs to the ComF/GntX family.</text>
</comment>
<evidence type="ECO:0000313" key="2">
    <source>
        <dbReference type="EMBL" id="EPG73386.1"/>
    </source>
</evidence>
<dbReference type="SUPFAM" id="SSF53271">
    <property type="entry name" value="PRTase-like"/>
    <property type="match status" value="1"/>
</dbReference>
<keyword evidence="2" id="KW-0808">Transferase</keyword>
<dbReference type="InterPro" id="IPR000836">
    <property type="entry name" value="PRTase_dom"/>
</dbReference>
<dbReference type="OrthoDB" id="9779910at2"/>
<dbReference type="PANTHER" id="PTHR47505">
    <property type="entry name" value="DNA UTILIZATION PROTEIN YHGH"/>
    <property type="match status" value="1"/>
</dbReference>
<dbReference type="AlphaFoldDB" id="S3USK6"/>